<name>A0AAV4PY64_9ARAC</name>
<proteinExistence type="predicted"/>
<dbReference type="Proteomes" id="UP001054837">
    <property type="component" value="Unassembled WGS sequence"/>
</dbReference>
<comment type="caution">
    <text evidence="1">The sequence shown here is derived from an EMBL/GenBank/DDBJ whole genome shotgun (WGS) entry which is preliminary data.</text>
</comment>
<accession>A0AAV4PY64</accession>
<dbReference type="EMBL" id="BPLQ01003643">
    <property type="protein sequence ID" value="GIY02055.1"/>
    <property type="molecule type" value="Genomic_DNA"/>
</dbReference>
<dbReference type="AlphaFoldDB" id="A0AAV4PY64"/>
<reference evidence="1 2" key="1">
    <citation type="submission" date="2021-06" db="EMBL/GenBank/DDBJ databases">
        <title>Caerostris darwini draft genome.</title>
        <authorList>
            <person name="Kono N."/>
            <person name="Arakawa K."/>
        </authorList>
    </citation>
    <scope>NUCLEOTIDE SEQUENCE [LARGE SCALE GENOMIC DNA]</scope>
</reference>
<organism evidence="1 2">
    <name type="scientific">Caerostris darwini</name>
    <dbReference type="NCBI Taxonomy" id="1538125"/>
    <lineage>
        <taxon>Eukaryota</taxon>
        <taxon>Metazoa</taxon>
        <taxon>Ecdysozoa</taxon>
        <taxon>Arthropoda</taxon>
        <taxon>Chelicerata</taxon>
        <taxon>Arachnida</taxon>
        <taxon>Araneae</taxon>
        <taxon>Araneomorphae</taxon>
        <taxon>Entelegynae</taxon>
        <taxon>Araneoidea</taxon>
        <taxon>Araneidae</taxon>
        <taxon>Caerostris</taxon>
    </lineage>
</organism>
<keyword evidence="2" id="KW-1185">Reference proteome</keyword>
<evidence type="ECO:0000313" key="2">
    <source>
        <dbReference type="Proteomes" id="UP001054837"/>
    </source>
</evidence>
<evidence type="ECO:0000313" key="1">
    <source>
        <dbReference type="EMBL" id="GIY02055.1"/>
    </source>
</evidence>
<sequence>MGITHVSIKKLNDEDIFKHISSEFRSYQDYAQVPFCGNIVFFLHRCKKVDSSDFYKPLQKAFGSSKWCARTENPFGVETCFISGETTRKRERIKKIKK</sequence>
<gene>
    <name evidence="1" type="ORF">CDAR_229471</name>
</gene>
<protein>
    <submittedName>
        <fullName evidence="1">Uncharacterized protein</fullName>
    </submittedName>
</protein>